<comment type="similarity">
    <text evidence="1">Belongs to the transferase hexapeptide repeat family.</text>
</comment>
<protein>
    <submittedName>
        <fullName evidence="5">Galactoside O-acetyltransferase</fullName>
    </submittedName>
</protein>
<reference evidence="5 6" key="1">
    <citation type="submission" date="2016-10" db="EMBL/GenBank/DDBJ databases">
        <authorList>
            <person name="de Groot N.N."/>
        </authorList>
    </citation>
    <scope>NUCLEOTIDE SEQUENCE [LARGE SCALE GENOMIC DNA]</scope>
    <source>
        <strain evidence="5 6">DSM 18180</strain>
    </source>
</reference>
<keyword evidence="6" id="KW-1185">Reference proteome</keyword>
<dbReference type="SUPFAM" id="SSF51161">
    <property type="entry name" value="Trimeric LpxA-like enzymes"/>
    <property type="match status" value="1"/>
</dbReference>
<accession>A0A1K2IQN1</accession>
<dbReference type="Gene3D" id="2.160.10.10">
    <property type="entry name" value="Hexapeptide repeat proteins"/>
    <property type="match status" value="1"/>
</dbReference>
<dbReference type="InterPro" id="IPR011004">
    <property type="entry name" value="Trimer_LpxA-like_sf"/>
</dbReference>
<keyword evidence="2 5" id="KW-0808">Transferase</keyword>
<name>A0A1K2IQN1_9FLAO</name>
<dbReference type="GO" id="GO:0008374">
    <property type="term" value="F:O-acyltransferase activity"/>
    <property type="evidence" value="ECO:0007669"/>
    <property type="project" value="TreeGrafter"/>
</dbReference>
<organism evidence="5 6">
    <name type="scientific">Flaviramulus basaltis</name>
    <dbReference type="NCBI Taxonomy" id="369401"/>
    <lineage>
        <taxon>Bacteria</taxon>
        <taxon>Pseudomonadati</taxon>
        <taxon>Bacteroidota</taxon>
        <taxon>Flavobacteriia</taxon>
        <taxon>Flavobacteriales</taxon>
        <taxon>Flavobacteriaceae</taxon>
        <taxon>Flaviramulus</taxon>
    </lineage>
</organism>
<evidence type="ECO:0000256" key="3">
    <source>
        <dbReference type="ARBA" id="ARBA00022737"/>
    </source>
</evidence>
<evidence type="ECO:0000313" key="6">
    <source>
        <dbReference type="Proteomes" id="UP000182544"/>
    </source>
</evidence>
<evidence type="ECO:0000256" key="2">
    <source>
        <dbReference type="ARBA" id="ARBA00022679"/>
    </source>
</evidence>
<dbReference type="PANTHER" id="PTHR23416">
    <property type="entry name" value="SIALIC ACID SYNTHASE-RELATED"/>
    <property type="match status" value="1"/>
</dbReference>
<gene>
    <name evidence="5" type="ORF">SAMN05428642_103518</name>
</gene>
<dbReference type="InterPro" id="IPR001451">
    <property type="entry name" value="Hexapep"/>
</dbReference>
<dbReference type="PROSITE" id="PS00101">
    <property type="entry name" value="HEXAPEP_TRANSFERASES"/>
    <property type="match status" value="1"/>
</dbReference>
<sequence>MNFSIKNAIFFHLTRFLDLSRIYMLKRLLKSFGNNSIIKHDLCIESPRLVSIGNNSSIMAHCTIFAGAGVEIGDNVQISANCVISGATHPLDPERRKEQINKNVVIANNVWIGMSVSILPGVTIGENSIIGAGSVVTKSVPQNQIWVGNPAKLLKELN</sequence>
<dbReference type="PANTHER" id="PTHR23416:SF23">
    <property type="entry name" value="ACETYLTRANSFERASE C18B11.09C-RELATED"/>
    <property type="match status" value="1"/>
</dbReference>
<proteinExistence type="inferred from homology"/>
<dbReference type="Pfam" id="PF14602">
    <property type="entry name" value="Hexapep_2"/>
    <property type="match status" value="1"/>
</dbReference>
<dbReference type="STRING" id="369401.SAMN05428642_103518"/>
<evidence type="ECO:0000256" key="1">
    <source>
        <dbReference type="ARBA" id="ARBA00007274"/>
    </source>
</evidence>
<dbReference type="InterPro" id="IPR051159">
    <property type="entry name" value="Hexapeptide_acetyltransf"/>
</dbReference>
<evidence type="ECO:0000313" key="5">
    <source>
        <dbReference type="EMBL" id="SFZ94019.1"/>
    </source>
</evidence>
<dbReference type="EMBL" id="FPKV01000003">
    <property type="protein sequence ID" value="SFZ94019.1"/>
    <property type="molecule type" value="Genomic_DNA"/>
</dbReference>
<dbReference type="Proteomes" id="UP000182544">
    <property type="component" value="Unassembled WGS sequence"/>
</dbReference>
<evidence type="ECO:0000256" key="4">
    <source>
        <dbReference type="ARBA" id="ARBA00023315"/>
    </source>
</evidence>
<dbReference type="AlphaFoldDB" id="A0A1K2IQN1"/>
<keyword evidence="3" id="KW-0677">Repeat</keyword>
<dbReference type="InterPro" id="IPR018357">
    <property type="entry name" value="Hexapep_transf_CS"/>
</dbReference>
<dbReference type="GO" id="GO:0005829">
    <property type="term" value="C:cytosol"/>
    <property type="evidence" value="ECO:0007669"/>
    <property type="project" value="TreeGrafter"/>
</dbReference>
<keyword evidence="4" id="KW-0012">Acyltransferase</keyword>
<dbReference type="Pfam" id="PF00132">
    <property type="entry name" value="Hexapep"/>
    <property type="match status" value="1"/>
</dbReference>
<dbReference type="OrthoDB" id="9801697at2"/>